<proteinExistence type="inferred from homology"/>
<dbReference type="FunFam" id="1.20.1720.10:FF:000013">
    <property type="entry name" value="Related to multidrug resistance proteins"/>
    <property type="match status" value="1"/>
</dbReference>
<feature type="transmembrane region" description="Helical" evidence="9">
    <location>
        <begin position="353"/>
        <end position="374"/>
    </location>
</feature>
<evidence type="ECO:0000256" key="1">
    <source>
        <dbReference type="ARBA" id="ARBA00004127"/>
    </source>
</evidence>
<accession>A0A8H4L0V9</accession>
<dbReference type="InterPro" id="IPR036259">
    <property type="entry name" value="MFS_trans_sf"/>
</dbReference>
<evidence type="ECO:0000256" key="9">
    <source>
        <dbReference type="SAM" id="Phobius"/>
    </source>
</evidence>
<feature type="transmembrane region" description="Helical" evidence="9">
    <location>
        <begin position="272"/>
        <end position="296"/>
    </location>
</feature>
<dbReference type="EMBL" id="JAADYS010002228">
    <property type="protein sequence ID" value="KAF4459199.1"/>
    <property type="molecule type" value="Genomic_DNA"/>
</dbReference>
<keyword evidence="7" id="KW-0325">Glycoprotein</keyword>
<dbReference type="InterPro" id="IPR011701">
    <property type="entry name" value="MFS"/>
</dbReference>
<evidence type="ECO:0000256" key="7">
    <source>
        <dbReference type="ARBA" id="ARBA00023180"/>
    </source>
</evidence>
<evidence type="ECO:0000256" key="6">
    <source>
        <dbReference type="ARBA" id="ARBA00023136"/>
    </source>
</evidence>
<feature type="transmembrane region" description="Helical" evidence="9">
    <location>
        <begin position="122"/>
        <end position="142"/>
    </location>
</feature>
<dbReference type="GO" id="GO:0015174">
    <property type="term" value="F:basic amino acid transmembrane transporter activity"/>
    <property type="evidence" value="ECO:0007669"/>
    <property type="project" value="TreeGrafter"/>
</dbReference>
<feature type="transmembrane region" description="Helical" evidence="9">
    <location>
        <begin position="516"/>
        <end position="539"/>
    </location>
</feature>
<evidence type="ECO:0000313" key="11">
    <source>
        <dbReference type="EMBL" id="KAF4459199.1"/>
    </source>
</evidence>
<feature type="transmembrane region" description="Helical" evidence="9">
    <location>
        <begin position="148"/>
        <end position="171"/>
    </location>
</feature>
<dbReference type="GO" id="GO:0012505">
    <property type="term" value="C:endomembrane system"/>
    <property type="evidence" value="ECO:0007669"/>
    <property type="project" value="UniProtKB-SubCell"/>
</dbReference>
<feature type="compositionally biased region" description="Polar residues" evidence="8">
    <location>
        <begin position="1"/>
        <end position="17"/>
    </location>
</feature>
<comment type="subcellular location">
    <subcellularLocation>
        <location evidence="1">Endomembrane system</location>
        <topology evidence="1">Multi-pass membrane protein</topology>
    </subcellularLocation>
</comment>
<dbReference type="Pfam" id="PF07690">
    <property type="entry name" value="MFS_1"/>
    <property type="match status" value="1"/>
</dbReference>
<feature type="transmembrane region" description="Helical" evidence="9">
    <location>
        <begin position="56"/>
        <end position="80"/>
    </location>
</feature>
<evidence type="ECO:0000256" key="5">
    <source>
        <dbReference type="ARBA" id="ARBA00022989"/>
    </source>
</evidence>
<gene>
    <name evidence="11" type="ORF">FALBO_14049</name>
</gene>
<dbReference type="SUPFAM" id="SSF103473">
    <property type="entry name" value="MFS general substrate transporter"/>
    <property type="match status" value="1"/>
</dbReference>
<feature type="region of interest" description="Disordered" evidence="8">
    <location>
        <begin position="1"/>
        <end position="44"/>
    </location>
</feature>
<feature type="transmembrane region" description="Helical" evidence="9">
    <location>
        <begin position="381"/>
        <end position="404"/>
    </location>
</feature>
<evidence type="ECO:0000256" key="8">
    <source>
        <dbReference type="SAM" id="MobiDB-lite"/>
    </source>
</evidence>
<keyword evidence="3" id="KW-0813">Transport</keyword>
<dbReference type="GO" id="GO:0046943">
    <property type="term" value="F:carboxylic acid transmembrane transporter activity"/>
    <property type="evidence" value="ECO:0007669"/>
    <property type="project" value="UniProtKB-ARBA"/>
</dbReference>
<evidence type="ECO:0000256" key="2">
    <source>
        <dbReference type="ARBA" id="ARBA00008335"/>
    </source>
</evidence>
<dbReference type="OrthoDB" id="3437016at2759"/>
<dbReference type="PANTHER" id="PTHR23501">
    <property type="entry name" value="MAJOR FACILITATOR SUPERFAMILY"/>
    <property type="match status" value="1"/>
</dbReference>
<dbReference type="PANTHER" id="PTHR23501:SF84">
    <property type="entry name" value="VACUOLAR MEMBRANE AMINO ACID UPTAKE TRANSPORTER FNX2"/>
    <property type="match status" value="1"/>
</dbReference>
<reference evidence="11 12" key="1">
    <citation type="submission" date="2020-01" db="EMBL/GenBank/DDBJ databases">
        <title>Identification and distribution of gene clusters putatively required for synthesis of sphingolipid metabolism inhibitors in phylogenetically diverse species of the filamentous fungus Fusarium.</title>
        <authorList>
            <person name="Kim H.-S."/>
            <person name="Busman M."/>
            <person name="Brown D.W."/>
            <person name="Divon H."/>
            <person name="Uhlig S."/>
            <person name="Proctor R.H."/>
        </authorList>
    </citation>
    <scope>NUCLEOTIDE SEQUENCE [LARGE SCALE GENOMIC DNA]</scope>
    <source>
        <strain evidence="11 12">NRRL 20459</strain>
    </source>
</reference>
<keyword evidence="4 9" id="KW-0812">Transmembrane</keyword>
<dbReference type="PROSITE" id="PS50850">
    <property type="entry name" value="MFS"/>
    <property type="match status" value="1"/>
</dbReference>
<protein>
    <submittedName>
        <fullName evidence="11">Multidrug resistance</fullName>
    </submittedName>
</protein>
<keyword evidence="12" id="KW-1185">Reference proteome</keyword>
<organism evidence="11 12">
    <name type="scientific">Fusarium albosuccineum</name>
    <dbReference type="NCBI Taxonomy" id="1237068"/>
    <lineage>
        <taxon>Eukaryota</taxon>
        <taxon>Fungi</taxon>
        <taxon>Dikarya</taxon>
        <taxon>Ascomycota</taxon>
        <taxon>Pezizomycotina</taxon>
        <taxon>Sordariomycetes</taxon>
        <taxon>Hypocreomycetidae</taxon>
        <taxon>Hypocreales</taxon>
        <taxon>Nectriaceae</taxon>
        <taxon>Fusarium</taxon>
        <taxon>Fusarium decemcellulare species complex</taxon>
    </lineage>
</organism>
<comment type="similarity">
    <text evidence="2">Belongs to the major facilitator superfamily.</text>
</comment>
<dbReference type="Gene3D" id="1.20.1250.20">
    <property type="entry name" value="MFS general substrate transporter like domains"/>
    <property type="match status" value="1"/>
</dbReference>
<feature type="transmembrane region" description="Helical" evidence="9">
    <location>
        <begin position="208"/>
        <end position="229"/>
    </location>
</feature>
<sequence length="546" mass="57763">MTGTLTSARASAPSETSPLLGDRNAGDGAVNGDSENGRVVGGNGPAEPAAAKKMHLIIPAVGIGVYMVAIDQLLTVATYAKIGNELNALNNTSWIATAYFLTLTSFQPLYGKLSDIFGRKPCLLFAYSVFAIGCLGCGLAQSMVQLCAARAVAGIGGGGMNAVVSILLSDLVPLRERGVYQGYINLLWAAGTSSGAPLGGLLADSVGWRWSFIGQVPLCFVAFIAVYFVLDLPPVSHDHWLNKLRQIDFLGAFTLVIAVVALLAGLDSGSNLGWSHIITIVSLSLTPALFGLFLFVEMRVASNPFAPGHIIFDRTLFACYLVNFFGVAGQMAILFFMPLFFQAVQGLSATQSGALLVPGMIFGVIASLFGGWVIKRTGKFYWVTVSAYALLLAAILPLGLSVWFRSTPGEVVGLIATSLGAGCGITTTLVGLLANTAVEDTAVVIACSYLFRSLGSSIGISTGSAVLQQVLRTQLAARLPSGDEAREIEENVRQSLDYIKELPPHLAGQVRSSYQVATLGALAMILIYLVVSFLVSFWIKEKTLKR</sequence>
<keyword evidence="5 9" id="KW-1133">Transmembrane helix</keyword>
<evidence type="ECO:0000313" key="12">
    <source>
        <dbReference type="Proteomes" id="UP000554235"/>
    </source>
</evidence>
<feature type="transmembrane region" description="Helical" evidence="9">
    <location>
        <begin position="183"/>
        <end position="202"/>
    </location>
</feature>
<dbReference type="AlphaFoldDB" id="A0A8H4L0V9"/>
<dbReference type="InterPro" id="IPR020846">
    <property type="entry name" value="MFS_dom"/>
</dbReference>
<dbReference type="CDD" id="cd17502">
    <property type="entry name" value="MFS_Azr1_MDR_like"/>
    <property type="match status" value="1"/>
</dbReference>
<feature type="transmembrane region" description="Helical" evidence="9">
    <location>
        <begin position="249"/>
        <end position="266"/>
    </location>
</feature>
<comment type="caution">
    <text evidence="11">The sequence shown here is derived from an EMBL/GenBank/DDBJ whole genome shotgun (WGS) entry which is preliminary data.</text>
</comment>
<feature type="transmembrane region" description="Helical" evidence="9">
    <location>
        <begin position="92"/>
        <end position="110"/>
    </location>
</feature>
<dbReference type="GO" id="GO:0000329">
    <property type="term" value="C:fungal-type vacuole membrane"/>
    <property type="evidence" value="ECO:0007669"/>
    <property type="project" value="TreeGrafter"/>
</dbReference>
<dbReference type="Gene3D" id="1.20.1720.10">
    <property type="entry name" value="Multidrug resistance protein D"/>
    <property type="match status" value="1"/>
</dbReference>
<evidence type="ECO:0000256" key="3">
    <source>
        <dbReference type="ARBA" id="ARBA00022448"/>
    </source>
</evidence>
<dbReference type="Proteomes" id="UP000554235">
    <property type="component" value="Unassembled WGS sequence"/>
</dbReference>
<keyword evidence="6 9" id="KW-0472">Membrane</keyword>
<feature type="domain" description="Major facilitator superfamily (MFS) profile" evidence="10">
    <location>
        <begin position="57"/>
        <end position="544"/>
    </location>
</feature>
<feature type="transmembrane region" description="Helical" evidence="9">
    <location>
        <begin position="317"/>
        <end position="341"/>
    </location>
</feature>
<evidence type="ECO:0000259" key="10">
    <source>
        <dbReference type="PROSITE" id="PS50850"/>
    </source>
</evidence>
<evidence type="ECO:0000256" key="4">
    <source>
        <dbReference type="ARBA" id="ARBA00022692"/>
    </source>
</evidence>
<name>A0A8H4L0V9_9HYPO</name>